<evidence type="ECO:0000256" key="1">
    <source>
        <dbReference type="ARBA" id="ARBA00004498"/>
    </source>
</evidence>
<dbReference type="Pfam" id="PF19030">
    <property type="entry name" value="TSP1_ADAMTS"/>
    <property type="match status" value="2"/>
</dbReference>
<evidence type="ECO:0000313" key="22">
    <source>
        <dbReference type="Proteomes" id="UP000494106"/>
    </source>
</evidence>
<evidence type="ECO:0000256" key="14">
    <source>
        <dbReference type="PIRSR" id="PIRSR613273-2"/>
    </source>
</evidence>
<dbReference type="InterPro" id="IPR001590">
    <property type="entry name" value="Peptidase_M12B"/>
</dbReference>
<dbReference type="Pfam" id="PF17771">
    <property type="entry name" value="ADAMTS_CR_2"/>
    <property type="match status" value="1"/>
</dbReference>
<evidence type="ECO:0000313" key="23">
    <source>
        <dbReference type="Proteomes" id="UP000494256"/>
    </source>
</evidence>
<feature type="binding site" evidence="14">
    <location>
        <position position="631"/>
    </location>
    <ligand>
        <name>Ca(2+)</name>
        <dbReference type="ChEBI" id="CHEBI:29108"/>
        <label>2</label>
    </ligand>
</feature>
<dbReference type="GO" id="GO:0030198">
    <property type="term" value="P:extracellular matrix organization"/>
    <property type="evidence" value="ECO:0007669"/>
    <property type="project" value="InterPro"/>
</dbReference>
<feature type="compositionally biased region" description="Low complexity" evidence="17">
    <location>
        <begin position="307"/>
        <end position="329"/>
    </location>
</feature>
<dbReference type="InterPro" id="IPR041645">
    <property type="entry name" value="ADAMTS_CR_2"/>
</dbReference>
<dbReference type="SUPFAM" id="SSF82895">
    <property type="entry name" value="TSP-1 type 1 repeat"/>
    <property type="match status" value="3"/>
</dbReference>
<feature type="disulfide bond" evidence="15">
    <location>
        <begin position="498"/>
        <end position="552"/>
    </location>
</feature>
<evidence type="ECO:0000256" key="7">
    <source>
        <dbReference type="ARBA" id="ARBA00022737"/>
    </source>
</evidence>
<feature type="signal peptide" evidence="18">
    <location>
        <begin position="1"/>
        <end position="23"/>
    </location>
</feature>
<protein>
    <recommendedName>
        <fullName evidence="19">Peptidase M12B domain-containing protein</fullName>
    </recommendedName>
</protein>
<comment type="subcellular location">
    <subcellularLocation>
        <location evidence="1">Secreted</location>
        <location evidence="1">Extracellular space</location>
        <location evidence="1">Extracellular matrix</location>
    </subcellularLocation>
</comment>
<dbReference type="SMART" id="SM00209">
    <property type="entry name" value="TSP1"/>
    <property type="match status" value="3"/>
</dbReference>
<feature type="domain" description="Peptidase M12B" evidence="19">
    <location>
        <begin position="420"/>
        <end position="633"/>
    </location>
</feature>
<keyword evidence="11 15" id="KW-1015">Disulfide bond</keyword>
<keyword evidence="5 14" id="KW-0479">Metal-binding</keyword>
<feature type="compositionally biased region" description="Basic and acidic residues" evidence="17">
    <location>
        <begin position="260"/>
        <end position="273"/>
    </location>
</feature>
<keyword evidence="22" id="KW-1185">Reference proteome</keyword>
<feature type="binding site" evidence="14 16">
    <location>
        <position position="572"/>
    </location>
    <ligand>
        <name>Zn(2+)</name>
        <dbReference type="ChEBI" id="CHEBI:29105"/>
        <note>catalytic</note>
    </ligand>
</feature>
<evidence type="ECO:0000256" key="18">
    <source>
        <dbReference type="SAM" id="SignalP"/>
    </source>
</evidence>
<feature type="binding site" evidence="14">
    <location>
        <position position="423"/>
    </location>
    <ligand>
        <name>Ca(2+)</name>
        <dbReference type="ChEBI" id="CHEBI:29108"/>
        <label>2</label>
    </ligand>
</feature>
<evidence type="ECO:0000256" key="11">
    <source>
        <dbReference type="ARBA" id="ARBA00023157"/>
    </source>
</evidence>
<dbReference type="Pfam" id="PF01562">
    <property type="entry name" value="Pep_M12B_propep"/>
    <property type="match status" value="1"/>
</dbReference>
<keyword evidence="2" id="KW-0964">Secreted</keyword>
<dbReference type="PROSITE" id="PS50215">
    <property type="entry name" value="ADAM_MEPRO"/>
    <property type="match status" value="1"/>
</dbReference>
<dbReference type="EMBL" id="CADEBC010000522">
    <property type="protein sequence ID" value="CAB3244609.1"/>
    <property type="molecule type" value="Genomic_DNA"/>
</dbReference>
<feature type="region of interest" description="Disordered" evidence="17">
    <location>
        <begin position="305"/>
        <end position="417"/>
    </location>
</feature>
<dbReference type="Proteomes" id="UP000494256">
    <property type="component" value="Unassembled WGS sequence"/>
</dbReference>
<evidence type="ECO:0000256" key="3">
    <source>
        <dbReference type="ARBA" id="ARBA00022530"/>
    </source>
</evidence>
<dbReference type="InterPro" id="IPR045371">
    <property type="entry name" value="ADAMTS_CR_3"/>
</dbReference>
<feature type="binding site" evidence="14">
    <location>
        <position position="423"/>
    </location>
    <ligand>
        <name>Ca(2+)</name>
        <dbReference type="ChEBI" id="CHEBI:29108"/>
        <label>1</label>
    </ligand>
</feature>
<dbReference type="Pfam" id="PF01421">
    <property type="entry name" value="Reprolysin"/>
    <property type="match status" value="1"/>
</dbReference>
<feature type="region of interest" description="Disordered" evidence="17">
    <location>
        <begin position="229"/>
        <end position="273"/>
    </location>
</feature>
<dbReference type="PROSITE" id="PS50092">
    <property type="entry name" value="TSP1"/>
    <property type="match status" value="2"/>
</dbReference>
<keyword evidence="9 14" id="KW-0862">Zinc</keyword>
<feature type="disulfide bond" evidence="15">
    <location>
        <begin position="546"/>
        <end position="628"/>
    </location>
</feature>
<dbReference type="Pfam" id="PF00090">
    <property type="entry name" value="TSP_1"/>
    <property type="match status" value="1"/>
</dbReference>
<keyword evidence="10" id="KW-0482">Metalloprotease</keyword>
<keyword evidence="7" id="KW-0677">Repeat</keyword>
<feature type="disulfide bond" evidence="15">
    <location>
        <begin position="731"/>
        <end position="768"/>
    </location>
</feature>
<organism evidence="20 22">
    <name type="scientific">Arctia plantaginis</name>
    <name type="common">Wood tiger moth</name>
    <name type="synonym">Phalaena plantaginis</name>
    <dbReference type="NCBI Taxonomy" id="874455"/>
    <lineage>
        <taxon>Eukaryota</taxon>
        <taxon>Metazoa</taxon>
        <taxon>Ecdysozoa</taxon>
        <taxon>Arthropoda</taxon>
        <taxon>Hexapoda</taxon>
        <taxon>Insecta</taxon>
        <taxon>Pterygota</taxon>
        <taxon>Neoptera</taxon>
        <taxon>Endopterygota</taxon>
        <taxon>Lepidoptera</taxon>
        <taxon>Glossata</taxon>
        <taxon>Ditrysia</taxon>
        <taxon>Noctuoidea</taxon>
        <taxon>Erebidae</taxon>
        <taxon>Arctiinae</taxon>
        <taxon>Arctia</taxon>
    </lineage>
</organism>
<dbReference type="Pfam" id="PF19236">
    <property type="entry name" value="ADAMTS_CR_3"/>
    <property type="match status" value="1"/>
</dbReference>
<comment type="cofactor">
    <cofactor evidence="14">
        <name>Zn(2+)</name>
        <dbReference type="ChEBI" id="CHEBI:29105"/>
    </cofactor>
    <text evidence="14">Binds 1 zinc ion per subunit.</text>
</comment>
<dbReference type="Pfam" id="PF05986">
    <property type="entry name" value="ADAMTS_spacer1"/>
    <property type="match status" value="1"/>
</dbReference>
<dbReference type="AlphaFoldDB" id="A0A8S1ADA4"/>
<evidence type="ECO:0000256" key="2">
    <source>
        <dbReference type="ARBA" id="ARBA00022525"/>
    </source>
</evidence>
<gene>
    <name evidence="20" type="ORF">APLA_LOCUS10017</name>
    <name evidence="21" type="ORF">APLA_LOCUS14332</name>
</gene>
<evidence type="ECO:0000256" key="9">
    <source>
        <dbReference type="ARBA" id="ARBA00022833"/>
    </source>
</evidence>
<evidence type="ECO:0000256" key="5">
    <source>
        <dbReference type="ARBA" id="ARBA00022723"/>
    </source>
</evidence>
<evidence type="ECO:0000256" key="10">
    <source>
        <dbReference type="ARBA" id="ARBA00023049"/>
    </source>
</evidence>
<accession>A0A8S1ADA4</accession>
<feature type="disulfide bond" evidence="15">
    <location>
        <begin position="655"/>
        <end position="678"/>
    </location>
</feature>
<feature type="chain" id="PRO_5036434328" description="Peptidase M12B domain-containing protein" evidence="18">
    <location>
        <begin position="24"/>
        <end position="1129"/>
    </location>
</feature>
<feature type="binding site" evidence="14">
    <location>
        <position position="509"/>
    </location>
    <ligand>
        <name>Ca(2+)</name>
        <dbReference type="ChEBI" id="CHEBI:29108"/>
        <label>2</label>
    </ligand>
</feature>
<dbReference type="Gene3D" id="2.20.100.10">
    <property type="entry name" value="Thrombospondin type-1 (TSP1) repeat"/>
    <property type="match status" value="2"/>
</dbReference>
<dbReference type="GO" id="GO:0031012">
    <property type="term" value="C:extracellular matrix"/>
    <property type="evidence" value="ECO:0007669"/>
    <property type="project" value="TreeGrafter"/>
</dbReference>
<dbReference type="GO" id="GO:0004222">
    <property type="term" value="F:metalloendopeptidase activity"/>
    <property type="evidence" value="ECO:0007669"/>
    <property type="project" value="InterPro"/>
</dbReference>
<feature type="active site" evidence="13 16">
    <location>
        <position position="569"/>
    </location>
</feature>
<dbReference type="Gene3D" id="3.40.1620.60">
    <property type="match status" value="1"/>
</dbReference>
<dbReference type="SUPFAM" id="SSF55486">
    <property type="entry name" value="Metalloproteases ('zincins'), catalytic domain"/>
    <property type="match status" value="1"/>
</dbReference>
<dbReference type="PANTHER" id="PTHR13723">
    <property type="entry name" value="ADAMTS A DISINTEGRIN AND METALLOPROTEASE WITH THROMBOSPONDIN MOTIFS PROTEASE"/>
    <property type="match status" value="1"/>
</dbReference>
<keyword evidence="4" id="KW-0645">Protease</keyword>
<evidence type="ECO:0000259" key="19">
    <source>
        <dbReference type="PROSITE" id="PS50215"/>
    </source>
</evidence>
<dbReference type="CDD" id="cd04273">
    <property type="entry name" value="ZnMc_ADAMTS_like"/>
    <property type="match status" value="1"/>
</dbReference>
<dbReference type="InterPro" id="IPR000884">
    <property type="entry name" value="TSP1_rpt"/>
</dbReference>
<feature type="compositionally biased region" description="Basic residues" evidence="17">
    <location>
        <begin position="347"/>
        <end position="360"/>
    </location>
</feature>
<dbReference type="InterPro" id="IPR013273">
    <property type="entry name" value="ADAMTS/ADAMTS-like"/>
</dbReference>
<dbReference type="InterPro" id="IPR036383">
    <property type="entry name" value="TSP1_rpt_sf"/>
</dbReference>
<evidence type="ECO:0000256" key="16">
    <source>
        <dbReference type="PROSITE-ProRule" id="PRU00276"/>
    </source>
</evidence>
<dbReference type="FunFam" id="3.40.390.10:FF:000001">
    <property type="entry name" value="A disintegrin and metalloproteinase with thrombospondin motifs 1"/>
    <property type="match status" value="1"/>
</dbReference>
<feature type="disulfide bond" evidence="15">
    <location>
        <begin position="697"/>
        <end position="708"/>
    </location>
</feature>
<dbReference type="FunFam" id="2.20.100.10:FF:000006">
    <property type="entry name" value="A disintegrin and metalloproteinase with thrombospondin motifs 1"/>
    <property type="match status" value="1"/>
</dbReference>
<name>A0A8S1ADA4_ARCPL</name>
<feature type="disulfide bond" evidence="15">
    <location>
        <begin position="735"/>
        <end position="773"/>
    </location>
</feature>
<feature type="binding site" evidence="14">
    <location>
        <position position="631"/>
    </location>
    <ligand>
        <name>Ca(2+)</name>
        <dbReference type="ChEBI" id="CHEBI:29108"/>
        <label>1</label>
    </ligand>
</feature>
<dbReference type="EMBL" id="CADEBD010000393">
    <property type="protein sequence ID" value="CAB3253555.1"/>
    <property type="molecule type" value="Genomic_DNA"/>
</dbReference>
<feature type="disulfide bond" evidence="15">
    <location>
        <begin position="746"/>
        <end position="758"/>
    </location>
</feature>
<keyword evidence="12" id="KW-0325">Glycoprotein</keyword>
<reference evidence="22 23" key="1">
    <citation type="submission" date="2020-04" db="EMBL/GenBank/DDBJ databases">
        <authorList>
            <person name="Wallbank WR R."/>
            <person name="Pardo Diaz C."/>
            <person name="Kozak K."/>
            <person name="Martin S."/>
            <person name="Jiggins C."/>
            <person name="Moest M."/>
            <person name="Warren A I."/>
            <person name="Byers J.R.P. K."/>
            <person name="Montejo-Kovacevich G."/>
            <person name="Yen C E."/>
        </authorList>
    </citation>
    <scope>NUCLEOTIDE SEQUENCE [LARGE SCALE GENOMIC DNA]</scope>
</reference>
<feature type="disulfide bond" evidence="15">
    <location>
        <begin position="585"/>
        <end position="612"/>
    </location>
</feature>
<comment type="caution">
    <text evidence="16">Lacks conserved residue(s) required for the propagation of feature annotation.</text>
</comment>
<evidence type="ECO:0000313" key="20">
    <source>
        <dbReference type="EMBL" id="CAB3244609.1"/>
    </source>
</evidence>
<proteinExistence type="predicted"/>
<evidence type="ECO:0000256" key="4">
    <source>
        <dbReference type="ARBA" id="ARBA00022670"/>
    </source>
</evidence>
<dbReference type="PRINTS" id="PR01857">
    <property type="entry name" value="ADAMTSFAMILY"/>
</dbReference>
<dbReference type="PANTHER" id="PTHR13723:SF200">
    <property type="entry name" value="ADAM METALLOPEPTIDASE WITH THROMBOSPONDIN TYPE 1 MOTIF B, ISOFORM B"/>
    <property type="match status" value="1"/>
</dbReference>
<comment type="caution">
    <text evidence="20">The sequence shown here is derived from an EMBL/GenBank/DDBJ whole genome shotgun (WGS) entry which is preliminary data.</text>
</comment>
<feature type="disulfide bond" evidence="15">
    <location>
        <begin position="527"/>
        <end position="534"/>
    </location>
</feature>
<feature type="disulfide bond" evidence="15">
    <location>
        <begin position="666"/>
        <end position="684"/>
    </location>
</feature>
<feature type="binding site" description="in inhibited form" evidence="14">
    <location>
        <position position="362"/>
    </location>
    <ligand>
        <name>Zn(2+)</name>
        <dbReference type="ChEBI" id="CHEBI:29105"/>
        <note>catalytic</note>
    </ligand>
</feature>
<keyword evidence="8" id="KW-0378">Hydrolase</keyword>
<evidence type="ECO:0000256" key="13">
    <source>
        <dbReference type="PIRSR" id="PIRSR613273-1"/>
    </source>
</evidence>
<dbReference type="InterPro" id="IPR024079">
    <property type="entry name" value="MetalloPept_cat_dom_sf"/>
</dbReference>
<dbReference type="Gene3D" id="3.40.390.10">
    <property type="entry name" value="Collagenase (Catalytic Domain)"/>
    <property type="match status" value="1"/>
</dbReference>
<dbReference type="GO" id="GO:0046872">
    <property type="term" value="F:metal ion binding"/>
    <property type="evidence" value="ECO:0007669"/>
    <property type="project" value="UniProtKB-KW"/>
</dbReference>
<feature type="binding site" evidence="14">
    <location>
        <position position="516"/>
    </location>
    <ligand>
        <name>Ca(2+)</name>
        <dbReference type="ChEBI" id="CHEBI:29108"/>
        <label>1</label>
    </ligand>
</feature>
<sequence>MMNVRCMLFKLLLFQILVPWCSPKHITIDLSKEAQQPYNDVQDSIRNLIHTGIYSHKHLDPSLVQVIHPVKVSREGELVSHVVDHSHEHGHSRARRDLHHTEHLQPHMLHYNLTVDGRTLRLDLRPSVTFITPGMIVERHHTGGRTRDRPLPEATACHYTGSVRGQPGSSVALSACDGLAGLLRTAQGEYWIEPSTQKPDNSSEPRPHVVFRRSAVDKIEAYHRAKRELNNRENTNAHLNKYNQRKYNQSNKRQRVNSKRNREIKEARDKWRREYSEQRRRKMLLLRQNPTEYRRHQARLRLEARRLQSNSRSNSVESSKSVDQSSSLENRYRKRVRLTASDSERLRRVKNRRRRKKRSKNCATKEPRNYIWRQQNLEKQELQRQNRENRQHHRYSRHNTSSYANATGARRSTRSVSKPRHVEVLLVADKSMGEFHDRRTLQTYLLTIMNMVSSLYMDPTIGNYIKVVVVKIILVEEIETAPQLNVTINADVTLASFCRWQHQLNPADDTHPHHHDVAILVTRQDICSQHDAPCSTLGVAHVAGMCKPDRSCSVNEDNGIALAHTITHELGHNFGLYHDTEKIGCNRRTGSTLHIMTPIFEADTVQVAWSRCSKRDVTNFLDAGLGECLSDRPSQEDYVYPEDPAGVIFDATSQCHMQFGAEAEVCTNPTEICDILWCMVNNSCKTIVQPAAPGTTCGPDMWCQNQTCVPRTPLPTPRDGGWGQWSEWSECSRTCGAGVSTQFRECNNPEPYNNGAYCIGDRSRYKICNTNPCPINEPTFREVQCSKHNNMTYKNETISEWIPYFDQDKPCELQCVARDGSDMELLGGFVADGTPCRQSVGARDMCIAGVCYKVGCDWIVGSEVEEDQCGVCGGNGSACKTVQGIYNKDTTKQSGLSEVAVIPAGSRNVKIKEKVNPGNFISIGSAKSNKIYLSGAHNATVTEYFVAGTQAIYERDRDWEKVRITGPLAEDIKVYQRIYRGLHRNPGVTYQYTVDRQRMHKRYRYRLSEWSACSASCGLGYIRRHHECVDENNRKVEQSQCYHIEPPRREELMQRCRLHECATRKLRPHWWVGSWNPCSKPCHMPGKEATKQRSVYCVDKISNKVIKDSECAALPKPISTIRCADVPAC</sequence>
<feature type="compositionally biased region" description="Polar residues" evidence="17">
    <location>
        <begin position="232"/>
        <end position="251"/>
    </location>
</feature>
<evidence type="ECO:0000313" key="21">
    <source>
        <dbReference type="EMBL" id="CAB3253555.1"/>
    </source>
</evidence>
<keyword evidence="3" id="KW-0272">Extracellular matrix</keyword>
<feature type="compositionally biased region" description="Basic and acidic residues" evidence="17">
    <location>
        <begin position="376"/>
        <end position="389"/>
    </location>
</feature>
<evidence type="ECO:0000256" key="6">
    <source>
        <dbReference type="ARBA" id="ARBA00022729"/>
    </source>
</evidence>
<evidence type="ECO:0000256" key="15">
    <source>
        <dbReference type="PIRSR" id="PIRSR613273-3"/>
    </source>
</evidence>
<evidence type="ECO:0000256" key="8">
    <source>
        <dbReference type="ARBA" id="ARBA00022801"/>
    </source>
</evidence>
<keyword evidence="6 18" id="KW-0732">Signal</keyword>
<dbReference type="Proteomes" id="UP000494106">
    <property type="component" value="Unassembled WGS sequence"/>
</dbReference>
<feature type="binding site" evidence="14 16">
    <location>
        <position position="568"/>
    </location>
    <ligand>
        <name>Zn(2+)</name>
        <dbReference type="ChEBI" id="CHEBI:29105"/>
        <note>catalytic</note>
    </ligand>
</feature>
<dbReference type="InterPro" id="IPR050439">
    <property type="entry name" value="ADAMTS_ADAMTS-like"/>
</dbReference>
<feature type="binding site" evidence="14">
    <location>
        <position position="628"/>
    </location>
    <ligand>
        <name>Ca(2+)</name>
        <dbReference type="ChEBI" id="CHEBI:29108"/>
        <label>1</label>
    </ligand>
</feature>
<feature type="disulfide bond" evidence="15">
    <location>
        <begin position="673"/>
        <end position="703"/>
    </location>
</feature>
<evidence type="ECO:0000256" key="17">
    <source>
        <dbReference type="SAM" id="MobiDB-lite"/>
    </source>
</evidence>
<dbReference type="InterPro" id="IPR002870">
    <property type="entry name" value="Peptidase_M12B_N"/>
</dbReference>
<dbReference type="Gene3D" id="2.60.120.830">
    <property type="match status" value="1"/>
</dbReference>
<feature type="binding site" evidence="14">
    <location>
        <position position="509"/>
    </location>
    <ligand>
        <name>Ca(2+)</name>
        <dbReference type="ChEBI" id="CHEBI:29108"/>
        <label>1</label>
    </ligand>
</feature>
<dbReference type="InterPro" id="IPR010294">
    <property type="entry name" value="ADAMTS_spacer1"/>
</dbReference>
<dbReference type="OrthoDB" id="412680at2759"/>
<keyword evidence="14" id="KW-0106">Calcium</keyword>
<dbReference type="GO" id="GO:0006508">
    <property type="term" value="P:proteolysis"/>
    <property type="evidence" value="ECO:0007669"/>
    <property type="project" value="UniProtKB-KW"/>
</dbReference>
<feature type="binding site" evidence="14 16">
    <location>
        <position position="578"/>
    </location>
    <ligand>
        <name>Zn(2+)</name>
        <dbReference type="ChEBI" id="CHEBI:29105"/>
        <note>catalytic</note>
    </ligand>
</feature>
<evidence type="ECO:0000256" key="12">
    <source>
        <dbReference type="ARBA" id="ARBA00023180"/>
    </source>
</evidence>